<dbReference type="InterPro" id="IPR036291">
    <property type="entry name" value="NAD(P)-bd_dom_sf"/>
</dbReference>
<protein>
    <recommendedName>
        <fullName evidence="1">2,4-diaminopentanoate dehydrogenase C-terminal domain-containing protein</fullName>
    </recommendedName>
</protein>
<accession>A0A7D6E206</accession>
<dbReference type="KEGG" id="mgor:H0P51_13570"/>
<reference evidence="2" key="1">
    <citation type="submission" date="2020-07" db="EMBL/GenBank/DDBJ databases">
        <title>Description of Mycobacterium gordonae subsp. intergordonae subsp.nov. and Mycobacterium gordonae subsp. gordonae subsp. nov.</title>
        <authorList>
            <person name="Huang H."/>
        </authorList>
    </citation>
    <scope>NUCLEOTIDE SEQUENCE [LARGE SCALE GENOMIC DNA]</scope>
    <source>
        <strain evidence="2">24T</strain>
    </source>
</reference>
<sequence length="364" mass="39566">MSDLRIALCGVGDVGHYAIRGILSRSDMTLCGVQTFTPDKAGKDAAELIGWELCGTIVTTSPDDVLAQRPDALLYCGKSRSYEPVLPYLRAGVDVAYLGIPELLHPPSCPPEILGPIEEAALTGGASIVYGGIDPGFTTQLLPLVLSAVTERIDHLTLYEVRDYDPLPLWRLNDLGLGVMDTSSSRFHRAGVLERTWGSSLRGLADVFGCPDLHVEEFRETLRCTETFDVPAKRVEAGAIAAIRFGVTGTVGGTERLRIEHVNRLRRDIGEQWRHEQGYGVEIRGIPDYDLHLSLRDPAGKQDRPALFGTAMYNVNLLPALIAAEPGIRTPFELAVAGCRNVGGAHQDDNWTISPHLHARQAGG</sequence>
<dbReference type="InterPro" id="IPR045760">
    <property type="entry name" value="DAP_DH_C"/>
</dbReference>
<dbReference type="EMBL" id="CP059165">
    <property type="protein sequence ID" value="QLL09788.1"/>
    <property type="molecule type" value="Genomic_DNA"/>
</dbReference>
<dbReference type="Pfam" id="PF19328">
    <property type="entry name" value="DAP_DH_C"/>
    <property type="match status" value="1"/>
</dbReference>
<dbReference type="Proteomes" id="UP000510682">
    <property type="component" value="Chromosome"/>
</dbReference>
<dbReference type="AlphaFoldDB" id="A0A7D6E206"/>
<evidence type="ECO:0000313" key="3">
    <source>
        <dbReference type="Proteomes" id="UP000510682"/>
    </source>
</evidence>
<dbReference type="RefSeq" id="WP_180918534.1">
    <property type="nucleotide sequence ID" value="NZ_CP059165.1"/>
</dbReference>
<reference evidence="2" key="2">
    <citation type="submission" date="2020-07" db="EMBL/GenBank/DDBJ databases">
        <authorList>
            <person name="Yu X."/>
        </authorList>
    </citation>
    <scope>NUCLEOTIDE SEQUENCE [LARGE SCALE GENOMIC DNA]</scope>
    <source>
        <strain evidence="2">24T</strain>
    </source>
</reference>
<evidence type="ECO:0000313" key="2">
    <source>
        <dbReference type="EMBL" id="QLL09788.1"/>
    </source>
</evidence>
<name>A0A7D6E206_9MYCO</name>
<keyword evidence="3" id="KW-1185">Reference proteome</keyword>
<organism evidence="2 3">
    <name type="scientific">Mycobacterium vicinigordonae</name>
    <dbReference type="NCBI Taxonomy" id="1719132"/>
    <lineage>
        <taxon>Bacteria</taxon>
        <taxon>Bacillati</taxon>
        <taxon>Actinomycetota</taxon>
        <taxon>Actinomycetes</taxon>
        <taxon>Mycobacteriales</taxon>
        <taxon>Mycobacteriaceae</taxon>
        <taxon>Mycobacterium</taxon>
    </lineage>
</organism>
<evidence type="ECO:0000259" key="1">
    <source>
        <dbReference type="Pfam" id="PF19328"/>
    </source>
</evidence>
<gene>
    <name evidence="2" type="ORF">H0P51_13570</name>
</gene>
<feature type="domain" description="2,4-diaminopentanoate dehydrogenase C-terminal" evidence="1">
    <location>
        <begin position="141"/>
        <end position="337"/>
    </location>
</feature>
<dbReference type="SUPFAM" id="SSF51735">
    <property type="entry name" value="NAD(P)-binding Rossmann-fold domains"/>
    <property type="match status" value="1"/>
</dbReference>
<dbReference type="Gene3D" id="3.40.50.720">
    <property type="entry name" value="NAD(P)-binding Rossmann-like Domain"/>
    <property type="match status" value="1"/>
</dbReference>
<proteinExistence type="predicted"/>